<name>A0A3Q9F3I8_9BURK</name>
<gene>
    <name evidence="2" type="ORF">D5R55_12310</name>
</gene>
<dbReference type="InterPro" id="IPR018874">
    <property type="entry name" value="Phage_Mx8_p63_C"/>
</dbReference>
<evidence type="ECO:0000259" key="1">
    <source>
        <dbReference type="Pfam" id="PF10546"/>
    </source>
</evidence>
<reference evidence="2 3" key="1">
    <citation type="submission" date="2018-12" db="EMBL/GenBank/DDBJ databases">
        <title>Cadmium resistance mechanism in endophytic bacteria Burkholderia cenocepacia YG-3.</title>
        <authorList>
            <person name="Zhang X."/>
            <person name="Wang X."/>
            <person name="Zhu Y."/>
        </authorList>
    </citation>
    <scope>NUCLEOTIDE SEQUENCE [LARGE SCALE GENOMIC DNA]</scope>
    <source>
        <strain evidence="2 3">YG-3</strain>
    </source>
</reference>
<organism evidence="2 3">
    <name type="scientific">Burkholderia cenocepacia</name>
    <dbReference type="NCBI Taxonomy" id="95486"/>
    <lineage>
        <taxon>Bacteria</taxon>
        <taxon>Pseudomonadati</taxon>
        <taxon>Pseudomonadota</taxon>
        <taxon>Betaproteobacteria</taxon>
        <taxon>Burkholderiales</taxon>
        <taxon>Burkholderiaceae</taxon>
        <taxon>Burkholderia</taxon>
        <taxon>Burkholderia cepacia complex</taxon>
    </lineage>
</organism>
<sequence length="334" mass="36611">MATEKKKKAVVAKKASARSAGGIARAEKLPQSRRSEIARAAAVARHGLRATHRGSFREEFGIDVECYVLNDPQKTAVISQRGMGEAIGLGVSGSRLPSFLQGKIISAYVGQELREKLENPLIFQGPTAGGNSAPPVSKIHGYDVTILIDICKAIAAAESDGKLLKSQAHIAKQARIILNASAKAGIKGLVYALAGYDATREEVVAAFKLYVAQEAREYEREFPPQLYEHWYRLYKVAKPERGRPWKAKYLTIDHVYYPLARSSGKVLELMRALKANGPSRNAKLHQFLSELGVKALRTHVGQLLGIAGISKTEEEYEQHVKTLFGDQPELPGIE</sequence>
<dbReference type="AlphaFoldDB" id="A0A3Q9F3I8"/>
<protein>
    <recommendedName>
        <fullName evidence="1">Bacteriophage Mx8 p63 C-terminal domain-containing protein</fullName>
    </recommendedName>
</protein>
<dbReference type="RefSeq" id="WP_126362465.1">
    <property type="nucleotide sequence ID" value="NZ_CP034545.1"/>
</dbReference>
<feature type="domain" description="Bacteriophage Mx8 p63 C-terminal" evidence="1">
    <location>
        <begin position="209"/>
        <end position="295"/>
    </location>
</feature>
<accession>A0A3Q9F3I8</accession>
<dbReference type="EMBL" id="CP034545">
    <property type="protein sequence ID" value="AZQ51721.1"/>
    <property type="molecule type" value="Genomic_DNA"/>
</dbReference>
<dbReference type="Proteomes" id="UP000277191">
    <property type="component" value="Chromosome 1"/>
</dbReference>
<dbReference type="Pfam" id="PF10546">
    <property type="entry name" value="P63C"/>
    <property type="match status" value="1"/>
</dbReference>
<proteinExistence type="predicted"/>
<evidence type="ECO:0000313" key="2">
    <source>
        <dbReference type="EMBL" id="AZQ51721.1"/>
    </source>
</evidence>
<evidence type="ECO:0000313" key="3">
    <source>
        <dbReference type="Proteomes" id="UP000277191"/>
    </source>
</evidence>